<feature type="domain" description="TFG box profile" evidence="11">
    <location>
        <begin position="478"/>
        <end position="498"/>
    </location>
</feature>
<evidence type="ECO:0000259" key="11">
    <source>
        <dbReference type="PROSITE" id="PS51536"/>
    </source>
</evidence>
<dbReference type="OrthoDB" id="2160351at2759"/>
<dbReference type="PROSITE" id="PS51512">
    <property type="entry name" value="DFDF"/>
    <property type="match status" value="1"/>
</dbReference>
<feature type="region of interest" description="Disordered" evidence="7">
    <location>
        <begin position="377"/>
        <end position="398"/>
    </location>
</feature>
<dbReference type="InterPro" id="IPR012310">
    <property type="entry name" value="DNA_ligase_ATP-dep_cent"/>
</dbReference>
<feature type="domain" description="DFDF" evidence="9">
    <location>
        <begin position="392"/>
        <end position="428"/>
    </location>
</feature>
<dbReference type="Gene3D" id="3.30.470.30">
    <property type="entry name" value="DNA ligase/mRNA capping enzyme"/>
    <property type="match status" value="1"/>
</dbReference>
<dbReference type="EMBL" id="JAACLJ010000006">
    <property type="protein sequence ID" value="KAF4584457.1"/>
    <property type="molecule type" value="Genomic_DNA"/>
</dbReference>
<feature type="short sequence motif" description="TFG box" evidence="6">
    <location>
        <begin position="478"/>
        <end position="498"/>
    </location>
</feature>
<evidence type="ECO:0000256" key="7">
    <source>
        <dbReference type="SAM" id="MobiDB-lite"/>
    </source>
</evidence>
<dbReference type="InterPro" id="IPR047575">
    <property type="entry name" value="Sm"/>
</dbReference>
<dbReference type="Gene3D" id="2.40.50.140">
    <property type="entry name" value="Nucleic acid-binding proteins"/>
    <property type="match status" value="1"/>
</dbReference>
<reference evidence="13 14" key="1">
    <citation type="journal article" date="2020" name="G3 (Bethesda)">
        <title>Genetic Underpinnings of Host Manipulation by Ophiocordyceps as Revealed by Comparative Transcriptomics.</title>
        <authorList>
            <person name="Will I."/>
            <person name="Das B."/>
            <person name="Trinh T."/>
            <person name="Brachmann A."/>
            <person name="Ohm R.A."/>
            <person name="de Bekker C."/>
        </authorList>
    </citation>
    <scope>NUCLEOTIDE SEQUENCE [LARGE SCALE GENOMIC DNA]</scope>
    <source>
        <strain evidence="13 14">EC05</strain>
    </source>
</reference>
<comment type="caution">
    <text evidence="13">The sequence shown here is derived from an EMBL/GenBank/DDBJ whole genome shotgun (WGS) entry which is preliminary data.</text>
</comment>
<feature type="domain" description="FFD box profile" evidence="10">
    <location>
        <begin position="450"/>
        <end position="466"/>
    </location>
</feature>
<feature type="compositionally biased region" description="Basic and acidic residues" evidence="7">
    <location>
        <begin position="478"/>
        <end position="488"/>
    </location>
</feature>
<evidence type="ECO:0000259" key="12">
    <source>
        <dbReference type="PROSITE" id="PS52002"/>
    </source>
</evidence>
<feature type="compositionally biased region" description="Polar residues" evidence="7">
    <location>
        <begin position="1197"/>
        <end position="1218"/>
    </location>
</feature>
<keyword evidence="14" id="KW-1185">Reference proteome</keyword>
<dbReference type="Pfam" id="PF12701">
    <property type="entry name" value="LSM14"/>
    <property type="match status" value="1"/>
</dbReference>
<dbReference type="Gene3D" id="1.10.3260.10">
    <property type="entry name" value="DNA ligase, ATP-dependent, N-terminal domain"/>
    <property type="match status" value="1"/>
</dbReference>
<dbReference type="InterPro" id="IPR025761">
    <property type="entry name" value="FFD_box"/>
</dbReference>
<feature type="compositionally biased region" description="Pro residues" evidence="7">
    <location>
        <begin position="181"/>
        <end position="204"/>
    </location>
</feature>
<dbReference type="Proteomes" id="UP000562929">
    <property type="component" value="Unassembled WGS sequence"/>
</dbReference>
<organism evidence="13 14">
    <name type="scientific">Ophiocordyceps camponoti-floridani</name>
    <dbReference type="NCBI Taxonomy" id="2030778"/>
    <lineage>
        <taxon>Eukaryota</taxon>
        <taxon>Fungi</taxon>
        <taxon>Dikarya</taxon>
        <taxon>Ascomycota</taxon>
        <taxon>Pezizomycotina</taxon>
        <taxon>Sordariomycetes</taxon>
        <taxon>Hypocreomycetidae</taxon>
        <taxon>Hypocreales</taxon>
        <taxon>Ophiocordycipitaceae</taxon>
        <taxon>Ophiocordyceps</taxon>
    </lineage>
</organism>
<dbReference type="SMART" id="SM01271">
    <property type="entry name" value="LSM14"/>
    <property type="match status" value="1"/>
</dbReference>
<feature type="short sequence motif" description="FFD box" evidence="5">
    <location>
        <begin position="450"/>
        <end position="466"/>
    </location>
</feature>
<evidence type="ECO:0000256" key="4">
    <source>
        <dbReference type="ARBA" id="ARBA00022840"/>
    </source>
</evidence>
<sequence length="1513" mass="165618">MSEFLGSRISLISKSDIRYVGTLHEINSDESTVSLENVRSFGTEGRRGRAEDEIAPSDQVYDYIVFRGSDVKDLRIEEHPTIKENKPPPAMPDDPAIVGARPREATSGQAAPPVTGHFPPPYPPNNFYGGPPPPGSWGRGGGGPMPGPGGDFGMSYPPPPHWFPHGQGFPPGGPAPWSGHHPPPVSGAPPGPEGPTPRQPPPAGPLQDAKSGTVGPGPDRVTSATPSFKAALPTEPKPPVQVGRQTSKAPSPPIESKPSAEEVKAVATSLSGNGPLPNAADLPKPTIPTAPRNIKITPVIPLSGPSAKPFSLSSSSGKVDQQVAVKAHVAAAPASVEDATNAARAAVAAAMAQLGGGGGNAMDNLTNKVNEMRVNAGRGGTAGRARGRGGRHGTQKVEVPDSDFDFQQSNAKFNRHEIAKEAIAGSPISEKQVEITPNTEVEAVNGNPAVAYNKSRSFFDNISSEAKDRADNGGQKPGGREWRGEEQRRNMETFGQGSVDGGYRNYRGRGRGRGNRGRIYYTMPVPFSLVCQLLDECQRLCSAGKSNSRAVDEWFRRHRGCIDGHDSEPSALLSTLLPEKRTDRVYSIQVTSLERMVARALMLGSSRVAELARYKQPGAGLDLADCVERILIATPNPRCVGLDKVTVEELDSLLHGLASGVRWSSPSIRNSPKTTGQSTRVDIERIYRRLEPTEAKWFTRLILKNFQPVILDSSLVVGCCHPLLPAMLKIRDDFSAAIRMLRHVQGESSSNSASVASNDRTVLLSLKPQVGIKVGRQDWVKGRSIKHCFDLGHGRMSIERKIDGEYCQIHVDVSTATPTLQIFSKSGKDSTEDRRAVRGAIYESLRIGRPGCGFRSKCILEGELVVYSHREKKILPFHRIRNHVTRRGVYLNTEQDERPDGSEELMMIYFDMLLLDDRSLLHVRRCERFELLRKTVHPVVGRAEIVSRQLVDFGHPYAASDLRNAFAKVIVERGEGLVLKPDEPYFNFFRRDLPFPGLCIKLKKEYIGNLGEIGDFAAVGAGFDASRAKIYNVPNLRWTHFYIGCLENKEQVLRWKATPIFTVVAVVELNASQLQTVHTFGFPSPMPAADNETTRLKVPKGIETGPSLTVAFGNPLVFDMRCFSFDRPGNVGFWTLRFPCVSKIHFDRDFLDTVTFDEMQALAESATTSPEAEDSQENLEWIAKLESADPKRPIDAVTQSTQATEVTPSPDRSTQRTWNHGLEASKGGGEDDMDSQATASEDEAAFCDELPRVSFPRQRATLGCVQKRWAPLSDIASPTRKRPRSQESEAASRQPLLDRSTNVPSSREGILPEMTRSGTLREGDEEPIASEESSVEAWRAKWLDSLDAIMGEGGVKEACRSNPTTRCSYADAKCQLAAFTVLVSSMALVDEEEPAELLRAHGVLDTVTLAERWLKTGKKTRSSVQGSKAAREPGRRKAKLMLLVDSIGKGAADVKALVARIGKMHNRSRGGGWIAVYDWRVLRNLSILEDEGQSRKYYDGFSDPWRRWHCGYC</sequence>
<dbReference type="GO" id="GO:0003729">
    <property type="term" value="F:mRNA binding"/>
    <property type="evidence" value="ECO:0007669"/>
    <property type="project" value="TreeGrafter"/>
</dbReference>
<name>A0A8H4VCC2_9HYPO</name>
<dbReference type="InterPro" id="IPR012340">
    <property type="entry name" value="NA-bd_OB-fold"/>
</dbReference>
<dbReference type="InterPro" id="IPR012308">
    <property type="entry name" value="DNA_ligase_ATP-dep_N"/>
</dbReference>
<protein>
    <submittedName>
        <fullName evidence="13">ATP dependent DNA ligase domain protein</fullName>
    </submittedName>
</protein>
<dbReference type="PANTHER" id="PTHR13586">
    <property type="entry name" value="SCD6 PROTEIN-RELATED"/>
    <property type="match status" value="1"/>
</dbReference>
<dbReference type="InterPro" id="IPR019050">
    <property type="entry name" value="FDF_dom"/>
</dbReference>
<dbReference type="CDD" id="cd08039">
    <property type="entry name" value="Adenylation_DNA_ligase_Fungal"/>
    <property type="match status" value="1"/>
</dbReference>
<feature type="compositionally biased region" description="Basic residues" evidence="7">
    <location>
        <begin position="385"/>
        <end position="394"/>
    </location>
</feature>
<dbReference type="CDD" id="cd01736">
    <property type="entry name" value="LSm14_N"/>
    <property type="match status" value="1"/>
</dbReference>
<dbReference type="GO" id="GO:0003677">
    <property type="term" value="F:DNA binding"/>
    <property type="evidence" value="ECO:0007669"/>
    <property type="project" value="InterPro"/>
</dbReference>
<evidence type="ECO:0000256" key="2">
    <source>
        <dbReference type="ARBA" id="ARBA00022598"/>
    </source>
</evidence>
<evidence type="ECO:0000256" key="5">
    <source>
        <dbReference type="PROSITE-ProRule" id="PRU00846"/>
    </source>
</evidence>
<evidence type="ECO:0000256" key="3">
    <source>
        <dbReference type="ARBA" id="ARBA00022741"/>
    </source>
</evidence>
<dbReference type="InterPro" id="IPR025762">
    <property type="entry name" value="DFDF"/>
</dbReference>
<gene>
    <name evidence="13" type="ORF">GQ602_005830</name>
</gene>
<dbReference type="Pfam" id="PF09532">
    <property type="entry name" value="FDF"/>
    <property type="match status" value="1"/>
</dbReference>
<feature type="region of interest" description="Disordered" evidence="7">
    <location>
        <begin position="1275"/>
        <end position="1333"/>
    </location>
</feature>
<accession>A0A8H4VCC2</accession>
<feature type="domain" description="ATP-dependent DNA ligase family profile" evidence="8">
    <location>
        <begin position="898"/>
        <end position="1047"/>
    </location>
</feature>
<dbReference type="PROSITE" id="PS51536">
    <property type="entry name" value="TFG"/>
    <property type="match status" value="1"/>
</dbReference>
<keyword evidence="2 13" id="KW-0436">Ligase</keyword>
<evidence type="ECO:0000256" key="1">
    <source>
        <dbReference type="ARBA" id="ARBA00007572"/>
    </source>
</evidence>
<dbReference type="PROSITE" id="PS51513">
    <property type="entry name" value="FFD"/>
    <property type="match status" value="1"/>
</dbReference>
<feature type="region of interest" description="Disordered" evidence="7">
    <location>
        <begin position="1190"/>
        <end position="1239"/>
    </location>
</feature>
<dbReference type="GO" id="GO:0006310">
    <property type="term" value="P:DNA recombination"/>
    <property type="evidence" value="ECO:0007669"/>
    <property type="project" value="InterPro"/>
</dbReference>
<keyword evidence="3" id="KW-0547">Nucleotide-binding</keyword>
<dbReference type="PROSITE" id="PS50160">
    <property type="entry name" value="DNA_LIGASE_A3"/>
    <property type="match status" value="1"/>
</dbReference>
<dbReference type="InterPro" id="IPR010920">
    <property type="entry name" value="LSM_dom_sf"/>
</dbReference>
<dbReference type="PROSITE" id="PS52002">
    <property type="entry name" value="SM"/>
    <property type="match status" value="1"/>
</dbReference>
<feature type="compositionally biased region" description="Acidic residues" evidence="7">
    <location>
        <begin position="1230"/>
        <end position="1239"/>
    </location>
</feature>
<keyword evidence="4" id="KW-0067">ATP-binding</keyword>
<dbReference type="InterPro" id="IPR025768">
    <property type="entry name" value="TFG_box"/>
</dbReference>
<dbReference type="InterPro" id="IPR025609">
    <property type="entry name" value="Lsm14-like_N"/>
</dbReference>
<dbReference type="SUPFAM" id="SSF56091">
    <property type="entry name" value="DNA ligase/mRNA capping enzyme, catalytic domain"/>
    <property type="match status" value="1"/>
</dbReference>
<feature type="region of interest" description="Disordered" evidence="7">
    <location>
        <begin position="464"/>
        <end position="488"/>
    </location>
</feature>
<evidence type="ECO:0000256" key="6">
    <source>
        <dbReference type="PROSITE-ProRule" id="PRU00869"/>
    </source>
</evidence>
<feature type="compositionally biased region" description="Pro residues" evidence="7">
    <location>
        <begin position="118"/>
        <end position="135"/>
    </location>
</feature>
<dbReference type="SMART" id="SM01199">
    <property type="entry name" value="FDF"/>
    <property type="match status" value="1"/>
</dbReference>
<evidence type="ECO:0000259" key="10">
    <source>
        <dbReference type="PROSITE" id="PS51513"/>
    </source>
</evidence>
<feature type="region of interest" description="Disordered" evidence="7">
    <location>
        <begin position="106"/>
        <end position="290"/>
    </location>
</feature>
<comment type="similarity">
    <text evidence="1">Belongs to the ATP-dependent DNA ligase family.</text>
</comment>
<dbReference type="SUPFAM" id="SSF50182">
    <property type="entry name" value="Sm-like ribonucleoproteins"/>
    <property type="match status" value="1"/>
</dbReference>
<evidence type="ECO:0000313" key="14">
    <source>
        <dbReference type="Proteomes" id="UP000562929"/>
    </source>
</evidence>
<dbReference type="Gene3D" id="2.30.30.100">
    <property type="match status" value="1"/>
</dbReference>
<dbReference type="Pfam" id="PF04675">
    <property type="entry name" value="DNA_ligase_A_N"/>
    <property type="match status" value="1"/>
</dbReference>
<evidence type="ECO:0000313" key="13">
    <source>
        <dbReference type="EMBL" id="KAF4584457.1"/>
    </source>
</evidence>
<dbReference type="PANTHER" id="PTHR13586:SF0">
    <property type="entry name" value="TRAILER HITCH, ISOFORM H"/>
    <property type="match status" value="1"/>
</dbReference>
<dbReference type="GO" id="GO:0003910">
    <property type="term" value="F:DNA ligase (ATP) activity"/>
    <property type="evidence" value="ECO:0007669"/>
    <property type="project" value="InterPro"/>
</dbReference>
<dbReference type="GO" id="GO:0034063">
    <property type="term" value="P:stress granule assembly"/>
    <property type="evidence" value="ECO:0007669"/>
    <property type="project" value="TreeGrafter"/>
</dbReference>
<dbReference type="GO" id="GO:0006281">
    <property type="term" value="P:DNA repair"/>
    <property type="evidence" value="ECO:0007669"/>
    <property type="project" value="InterPro"/>
</dbReference>
<dbReference type="GO" id="GO:0000932">
    <property type="term" value="C:P-body"/>
    <property type="evidence" value="ECO:0007669"/>
    <property type="project" value="TreeGrafter"/>
</dbReference>
<dbReference type="GO" id="GO:0033962">
    <property type="term" value="P:P-body assembly"/>
    <property type="evidence" value="ECO:0007669"/>
    <property type="project" value="TreeGrafter"/>
</dbReference>
<dbReference type="GO" id="GO:0005524">
    <property type="term" value="F:ATP binding"/>
    <property type="evidence" value="ECO:0007669"/>
    <property type="project" value="UniProtKB-KW"/>
</dbReference>
<feature type="domain" description="Sm" evidence="12">
    <location>
        <begin position="1"/>
        <end position="80"/>
    </location>
</feature>
<dbReference type="Pfam" id="PF01068">
    <property type="entry name" value="DNA_ligase_A_M"/>
    <property type="match status" value="1"/>
</dbReference>
<evidence type="ECO:0000259" key="8">
    <source>
        <dbReference type="PROSITE" id="PS50160"/>
    </source>
</evidence>
<feature type="compositionally biased region" description="Gly residues" evidence="7">
    <location>
        <begin position="137"/>
        <end position="152"/>
    </location>
</feature>
<proteinExistence type="inferred from homology"/>
<evidence type="ECO:0000259" key="9">
    <source>
        <dbReference type="PROSITE" id="PS51512"/>
    </source>
</evidence>
<dbReference type="InterPro" id="IPR036599">
    <property type="entry name" value="DNA_ligase_N_sf"/>
</dbReference>